<feature type="domain" description="B12-binding" evidence="4">
    <location>
        <begin position="93"/>
        <end position="222"/>
    </location>
</feature>
<evidence type="ECO:0000259" key="4">
    <source>
        <dbReference type="PROSITE" id="PS51332"/>
    </source>
</evidence>
<evidence type="ECO:0000256" key="2">
    <source>
        <dbReference type="ARBA" id="ARBA00022723"/>
    </source>
</evidence>
<dbReference type="Gene3D" id="3.40.50.280">
    <property type="entry name" value="Cobalamin-binding domain"/>
    <property type="match status" value="1"/>
</dbReference>
<dbReference type="CDD" id="cd02070">
    <property type="entry name" value="corrinoid_protein_B12-BD"/>
    <property type="match status" value="1"/>
</dbReference>
<feature type="domain" description="B12-binding N-terminal" evidence="5">
    <location>
        <begin position="1"/>
        <end position="91"/>
    </location>
</feature>
<accession>A0A7C5TGM9</accession>
<dbReference type="GO" id="GO:0050667">
    <property type="term" value="P:homocysteine metabolic process"/>
    <property type="evidence" value="ECO:0007669"/>
    <property type="project" value="TreeGrafter"/>
</dbReference>
<keyword evidence="3" id="KW-0170">Cobalt</keyword>
<dbReference type="InterPro" id="IPR003759">
    <property type="entry name" value="Cbl-bd_cap"/>
</dbReference>
<reference evidence="6" key="1">
    <citation type="journal article" date="2020" name="mSystems">
        <title>Genome- and Community-Level Interaction Insights into Carbon Utilization and Element Cycling Functions of Hydrothermarchaeota in Hydrothermal Sediment.</title>
        <authorList>
            <person name="Zhou Z."/>
            <person name="Liu Y."/>
            <person name="Xu W."/>
            <person name="Pan J."/>
            <person name="Luo Z.H."/>
            <person name="Li M."/>
        </authorList>
    </citation>
    <scope>NUCLEOTIDE SEQUENCE [LARGE SCALE GENOMIC DNA]</scope>
    <source>
        <strain evidence="6">SpSt-1121</strain>
    </source>
</reference>
<dbReference type="EMBL" id="DRZI01000051">
    <property type="protein sequence ID" value="HHP81315.1"/>
    <property type="molecule type" value="Genomic_DNA"/>
</dbReference>
<dbReference type="PANTHER" id="PTHR45833">
    <property type="entry name" value="METHIONINE SYNTHASE"/>
    <property type="match status" value="1"/>
</dbReference>
<evidence type="ECO:0000313" key="6">
    <source>
        <dbReference type="EMBL" id="HHP81315.1"/>
    </source>
</evidence>
<comment type="caution">
    <text evidence="6">The sequence shown here is derived from an EMBL/GenBank/DDBJ whole genome shotgun (WGS) entry which is preliminary data.</text>
</comment>
<proteinExistence type="inferred from homology"/>
<gene>
    <name evidence="6" type="ORF">ENM84_01475</name>
</gene>
<dbReference type="GO" id="GO:0046872">
    <property type="term" value="F:metal ion binding"/>
    <property type="evidence" value="ECO:0007669"/>
    <property type="project" value="UniProtKB-KW"/>
</dbReference>
<dbReference type="InterPro" id="IPR036594">
    <property type="entry name" value="Meth_synthase_dom"/>
</dbReference>
<dbReference type="InterPro" id="IPR006158">
    <property type="entry name" value="Cobalamin-bd"/>
</dbReference>
<dbReference type="Pfam" id="PF02607">
    <property type="entry name" value="B12-binding_2"/>
    <property type="match status" value="1"/>
</dbReference>
<dbReference type="InterPro" id="IPR036724">
    <property type="entry name" value="Cobalamin-bd_sf"/>
</dbReference>
<dbReference type="GO" id="GO:0005829">
    <property type="term" value="C:cytosol"/>
    <property type="evidence" value="ECO:0007669"/>
    <property type="project" value="TreeGrafter"/>
</dbReference>
<dbReference type="GO" id="GO:0008705">
    <property type="term" value="F:methionine synthase activity"/>
    <property type="evidence" value="ECO:0007669"/>
    <property type="project" value="TreeGrafter"/>
</dbReference>
<evidence type="ECO:0000256" key="1">
    <source>
        <dbReference type="ARBA" id="ARBA00010854"/>
    </source>
</evidence>
<evidence type="ECO:0008006" key="7">
    <source>
        <dbReference type="Google" id="ProtNLM"/>
    </source>
</evidence>
<evidence type="ECO:0000259" key="5">
    <source>
        <dbReference type="PROSITE" id="PS51337"/>
    </source>
</evidence>
<dbReference type="PROSITE" id="PS51337">
    <property type="entry name" value="B12_BINDING_NTER"/>
    <property type="match status" value="1"/>
</dbReference>
<dbReference type="PROSITE" id="PS51332">
    <property type="entry name" value="B12_BINDING"/>
    <property type="match status" value="1"/>
</dbReference>
<dbReference type="GO" id="GO:0046653">
    <property type="term" value="P:tetrahydrofolate metabolic process"/>
    <property type="evidence" value="ECO:0007669"/>
    <property type="project" value="TreeGrafter"/>
</dbReference>
<dbReference type="GO" id="GO:0031419">
    <property type="term" value="F:cobalamin binding"/>
    <property type="evidence" value="ECO:0007669"/>
    <property type="project" value="InterPro"/>
</dbReference>
<dbReference type="FunFam" id="3.40.50.280:FF:000003">
    <property type="entry name" value="Dimethylamine methyltransferase corrinoid protein"/>
    <property type="match status" value="1"/>
</dbReference>
<organism evidence="6">
    <name type="scientific">Ignisphaera aggregans</name>
    <dbReference type="NCBI Taxonomy" id="334771"/>
    <lineage>
        <taxon>Archaea</taxon>
        <taxon>Thermoproteota</taxon>
        <taxon>Thermoprotei</taxon>
        <taxon>Desulfurococcales</taxon>
        <taxon>Desulfurococcaceae</taxon>
        <taxon>Ignisphaera</taxon>
    </lineage>
</organism>
<keyword evidence="2" id="KW-0479">Metal-binding</keyword>
<dbReference type="InterPro" id="IPR050554">
    <property type="entry name" value="Met_Synthase/Corrinoid"/>
</dbReference>
<evidence type="ECO:0000256" key="3">
    <source>
        <dbReference type="ARBA" id="ARBA00023285"/>
    </source>
</evidence>
<comment type="similarity">
    <text evidence="1">Belongs to the methylamine corrinoid protein family.</text>
</comment>
<dbReference type="SUPFAM" id="SSF52242">
    <property type="entry name" value="Cobalamin (vitamin B12)-binding domain"/>
    <property type="match status" value="1"/>
</dbReference>
<sequence>MDANKICLELKESIENGNAEQASKLTIELINLNYTPLDIINNCLIPAMNTVGDKFARLELFLPEVIMAAEAFESSIKHIEPLISTSQKEKITVGKVVIGTIQGDIHDLGKNIVAMMLRAHGFEVIDLGRDVPVDLFVKKAVEINADIIAISALMSTSLPYVRDVIKLLKEKGLREKFIVMVGGGAVTREWAQEVGADGYGEHFEEAVYVAKKLIDEKKKSTK</sequence>
<dbReference type="SUPFAM" id="SSF47644">
    <property type="entry name" value="Methionine synthase domain"/>
    <property type="match status" value="1"/>
</dbReference>
<dbReference type="Pfam" id="PF02310">
    <property type="entry name" value="B12-binding"/>
    <property type="match status" value="1"/>
</dbReference>
<protein>
    <recommendedName>
        <fullName evidence="7">Cobalamin-binding protein</fullName>
    </recommendedName>
</protein>
<dbReference type="PANTHER" id="PTHR45833:SF1">
    <property type="entry name" value="METHIONINE SYNTHASE"/>
    <property type="match status" value="1"/>
</dbReference>
<dbReference type="Gene3D" id="1.10.1240.10">
    <property type="entry name" value="Methionine synthase domain"/>
    <property type="match status" value="1"/>
</dbReference>
<name>A0A7C5TGM9_9CREN</name>
<dbReference type="AlphaFoldDB" id="A0A7C5TGM9"/>
<dbReference type="SMART" id="SM01018">
    <property type="entry name" value="B12-binding_2"/>
    <property type="match status" value="1"/>
</dbReference>